<dbReference type="Gene3D" id="3.40.50.300">
    <property type="entry name" value="P-loop containing nucleotide triphosphate hydrolases"/>
    <property type="match status" value="1"/>
</dbReference>
<evidence type="ECO:0000313" key="11">
    <source>
        <dbReference type="EMBL" id="UJO19364.1"/>
    </source>
</evidence>
<evidence type="ECO:0000256" key="8">
    <source>
        <dbReference type="ARBA" id="ARBA00023136"/>
    </source>
</evidence>
<dbReference type="GO" id="GO:0016887">
    <property type="term" value="F:ATP hydrolysis activity"/>
    <property type="evidence" value="ECO:0007669"/>
    <property type="project" value="InterPro"/>
</dbReference>
<dbReference type="InterPro" id="IPR003439">
    <property type="entry name" value="ABC_transporter-like_ATP-bd"/>
</dbReference>
<evidence type="ECO:0000313" key="12">
    <source>
        <dbReference type="Proteomes" id="UP000756132"/>
    </source>
</evidence>
<comment type="similarity">
    <text evidence="2">Belongs to the ABC transporter superfamily. ABCG family. Eye pigment precursor importer (TC 3.A.1.204) subfamily.</text>
</comment>
<reference evidence="11" key="1">
    <citation type="submission" date="2021-12" db="EMBL/GenBank/DDBJ databases">
        <authorList>
            <person name="Zaccaron A."/>
            <person name="Stergiopoulos I."/>
        </authorList>
    </citation>
    <scope>NUCLEOTIDE SEQUENCE</scope>
    <source>
        <strain evidence="11">Race5_Kim</strain>
    </source>
</reference>
<dbReference type="InterPro" id="IPR013525">
    <property type="entry name" value="ABC2_TM"/>
</dbReference>
<dbReference type="InterPro" id="IPR052215">
    <property type="entry name" value="Plant_ABCG"/>
</dbReference>
<proteinExistence type="inferred from homology"/>
<dbReference type="OrthoDB" id="66620at2759"/>
<keyword evidence="3" id="KW-0813">Transport</keyword>
<dbReference type="InterPro" id="IPR017871">
    <property type="entry name" value="ABC_transporter-like_CS"/>
</dbReference>
<dbReference type="AlphaFoldDB" id="A0A9Q8PBC1"/>
<dbReference type="SUPFAM" id="SSF52540">
    <property type="entry name" value="P-loop containing nucleoside triphosphate hydrolases"/>
    <property type="match status" value="1"/>
</dbReference>
<sequence>MHRTSYRSDVEMLIMSPEDPNHFSSDVDHHHVEKRLSGGESYFSNSTVRSIAWQNLTVTVNDRTTGHDRDILHRASGVVKPGEMLALMGPSGSGKTTLLNTLARRTDANAGHVLINGKQYPLCTHRAISSFVEQEDTLIGSLTVDETLKFAAKLALPASVSRAEIRDRVSKLVGSFGLGDQRRTLIGSPLRKGISGGQKRRVSVATQLITGPSVLYLDEPTSGLDSTASYEVMSFISRIALANNLIVIASIHQPSTKTLDLFSKVMLLSKGRPCYFGYTSDVDDYFNEIGMPIPPLTNPAEHMLDITNADFGNDADGARLDAIFTRWKQSQRAQLLDTQLAELFGDDVETPFVPHAAFTSQVVTLLHRAFIKSYRDLVAYWIRLVMYMGLSIMMGTVWLRLTPHQDHIQPFINAIFFGSAFMSFMAVAYVPAFLEDRSMFVKERANGLYGPTAFVISNFLIALPYLFLISILFSIFSYWMINLRPTGGAFFVWVMWLFLDLVAAESLVVLISSLFPNFVVALAFIAFANGLWMSVGGFLVSLPVLNVFWKYVFHYIDYQAYVFQGMMVNEFGSRNYNCEVDNGNCFCMYQSALQSECKIEGIAVLDKFGYPTGRQGKWVGIMIGIIVVYRLFGWAVTWYRKT</sequence>
<dbReference type="RefSeq" id="XP_047763730.1">
    <property type="nucleotide sequence ID" value="XM_047906288.1"/>
</dbReference>
<name>A0A9Q8PBC1_PASFU</name>
<reference evidence="11" key="2">
    <citation type="journal article" date="2022" name="Microb. Genom.">
        <title>A chromosome-scale genome assembly of the tomato pathogen Cladosporium fulvum reveals a compartmentalized genome architecture and the presence of a dispensable chromosome.</title>
        <authorList>
            <person name="Zaccaron A.Z."/>
            <person name="Chen L.H."/>
            <person name="Samaras A."/>
            <person name="Stergiopoulos I."/>
        </authorList>
    </citation>
    <scope>NUCLEOTIDE SEQUENCE</scope>
    <source>
        <strain evidence="11">Race5_Kim</strain>
    </source>
</reference>
<dbReference type="PROSITE" id="PS50893">
    <property type="entry name" value="ABC_TRANSPORTER_2"/>
    <property type="match status" value="1"/>
</dbReference>
<evidence type="ECO:0000256" key="7">
    <source>
        <dbReference type="ARBA" id="ARBA00022989"/>
    </source>
</evidence>
<dbReference type="Pfam" id="PF01061">
    <property type="entry name" value="ABC2_membrane"/>
    <property type="match status" value="1"/>
</dbReference>
<keyword evidence="7 9" id="KW-1133">Transmembrane helix</keyword>
<evidence type="ECO:0000256" key="3">
    <source>
        <dbReference type="ARBA" id="ARBA00022448"/>
    </source>
</evidence>
<dbReference type="Pfam" id="PF19055">
    <property type="entry name" value="ABC2_membrane_7"/>
    <property type="match status" value="1"/>
</dbReference>
<dbReference type="PANTHER" id="PTHR48042">
    <property type="entry name" value="ABC TRANSPORTER G FAMILY MEMBER 11"/>
    <property type="match status" value="1"/>
</dbReference>
<dbReference type="CDD" id="cd03213">
    <property type="entry name" value="ABCG_EPDR"/>
    <property type="match status" value="1"/>
</dbReference>
<keyword evidence="12" id="KW-1185">Reference proteome</keyword>
<evidence type="ECO:0000256" key="9">
    <source>
        <dbReference type="SAM" id="Phobius"/>
    </source>
</evidence>
<protein>
    <submittedName>
        <fullName evidence="11">ABC transporter G family member 1</fullName>
    </submittedName>
</protein>
<organism evidence="11 12">
    <name type="scientific">Passalora fulva</name>
    <name type="common">Tomato leaf mold</name>
    <name type="synonym">Cladosporium fulvum</name>
    <dbReference type="NCBI Taxonomy" id="5499"/>
    <lineage>
        <taxon>Eukaryota</taxon>
        <taxon>Fungi</taxon>
        <taxon>Dikarya</taxon>
        <taxon>Ascomycota</taxon>
        <taxon>Pezizomycotina</taxon>
        <taxon>Dothideomycetes</taxon>
        <taxon>Dothideomycetidae</taxon>
        <taxon>Mycosphaerellales</taxon>
        <taxon>Mycosphaerellaceae</taxon>
        <taxon>Fulvia</taxon>
    </lineage>
</organism>
<dbReference type="InterPro" id="IPR043926">
    <property type="entry name" value="ABCG_dom"/>
</dbReference>
<feature type="transmembrane region" description="Helical" evidence="9">
    <location>
        <begin position="455"/>
        <end position="481"/>
    </location>
</feature>
<evidence type="ECO:0000256" key="4">
    <source>
        <dbReference type="ARBA" id="ARBA00022692"/>
    </source>
</evidence>
<feature type="domain" description="ABC transporter" evidence="10">
    <location>
        <begin position="51"/>
        <end position="295"/>
    </location>
</feature>
<dbReference type="InterPro" id="IPR027417">
    <property type="entry name" value="P-loop_NTPase"/>
</dbReference>
<accession>A0A9Q8PBC1</accession>
<evidence type="ECO:0000256" key="5">
    <source>
        <dbReference type="ARBA" id="ARBA00022741"/>
    </source>
</evidence>
<dbReference type="KEGG" id="ffu:CLAFUR5_07140"/>
<dbReference type="GO" id="GO:0016020">
    <property type="term" value="C:membrane"/>
    <property type="evidence" value="ECO:0007669"/>
    <property type="project" value="UniProtKB-SubCell"/>
</dbReference>
<feature type="transmembrane region" description="Helical" evidence="9">
    <location>
        <begin position="618"/>
        <end position="639"/>
    </location>
</feature>
<dbReference type="Proteomes" id="UP000756132">
    <property type="component" value="Chromosome 6"/>
</dbReference>
<dbReference type="GeneID" id="71987018"/>
<evidence type="ECO:0000256" key="1">
    <source>
        <dbReference type="ARBA" id="ARBA00004141"/>
    </source>
</evidence>
<keyword evidence="5" id="KW-0547">Nucleotide-binding</keyword>
<keyword evidence="6" id="KW-0067">ATP-binding</keyword>
<feature type="transmembrane region" description="Helical" evidence="9">
    <location>
        <begin position="518"/>
        <end position="540"/>
    </location>
</feature>
<feature type="transmembrane region" description="Helical" evidence="9">
    <location>
        <begin position="411"/>
        <end position="434"/>
    </location>
</feature>
<dbReference type="GO" id="GO:0005524">
    <property type="term" value="F:ATP binding"/>
    <property type="evidence" value="ECO:0007669"/>
    <property type="project" value="UniProtKB-KW"/>
</dbReference>
<comment type="subcellular location">
    <subcellularLocation>
        <location evidence="1">Membrane</location>
        <topology evidence="1">Multi-pass membrane protein</topology>
    </subcellularLocation>
</comment>
<evidence type="ECO:0000259" key="10">
    <source>
        <dbReference type="PROSITE" id="PS50893"/>
    </source>
</evidence>
<dbReference type="SMART" id="SM00382">
    <property type="entry name" value="AAA"/>
    <property type="match status" value="1"/>
</dbReference>
<keyword evidence="8 9" id="KW-0472">Membrane</keyword>
<dbReference type="PROSITE" id="PS00211">
    <property type="entry name" value="ABC_TRANSPORTER_1"/>
    <property type="match status" value="1"/>
</dbReference>
<dbReference type="EMBL" id="CP090168">
    <property type="protein sequence ID" value="UJO19364.1"/>
    <property type="molecule type" value="Genomic_DNA"/>
</dbReference>
<dbReference type="PANTHER" id="PTHR48042:SF11">
    <property type="entry name" value="ABC TRANSPORTER G FAMILY MEMBER 11"/>
    <property type="match status" value="1"/>
</dbReference>
<gene>
    <name evidence="11" type="ORF">CLAFUR5_07140</name>
</gene>
<dbReference type="InterPro" id="IPR003593">
    <property type="entry name" value="AAA+_ATPase"/>
</dbReference>
<keyword evidence="4 9" id="KW-0812">Transmembrane</keyword>
<evidence type="ECO:0000256" key="6">
    <source>
        <dbReference type="ARBA" id="ARBA00022840"/>
    </source>
</evidence>
<dbReference type="Pfam" id="PF00005">
    <property type="entry name" value="ABC_tran"/>
    <property type="match status" value="1"/>
</dbReference>
<feature type="transmembrane region" description="Helical" evidence="9">
    <location>
        <begin position="487"/>
        <end position="511"/>
    </location>
</feature>
<evidence type="ECO:0000256" key="2">
    <source>
        <dbReference type="ARBA" id="ARBA00005814"/>
    </source>
</evidence>
<feature type="transmembrane region" description="Helical" evidence="9">
    <location>
        <begin position="377"/>
        <end position="399"/>
    </location>
</feature>
<dbReference type="GO" id="GO:0140359">
    <property type="term" value="F:ABC-type transporter activity"/>
    <property type="evidence" value="ECO:0007669"/>
    <property type="project" value="InterPro"/>
</dbReference>